<evidence type="ECO:0000313" key="2">
    <source>
        <dbReference type="EMBL" id="KAA2371480.1"/>
    </source>
</evidence>
<gene>
    <name evidence="2" type="ORF">F2Y13_03670</name>
</gene>
<dbReference type="PROSITE" id="PS51257">
    <property type="entry name" value="PROKAR_LIPOPROTEIN"/>
    <property type="match status" value="1"/>
</dbReference>
<dbReference type="InterPro" id="IPR032675">
    <property type="entry name" value="LRR_dom_sf"/>
</dbReference>
<feature type="chain" id="PRO_5022696072" evidence="1">
    <location>
        <begin position="22"/>
        <end position="311"/>
    </location>
</feature>
<proteinExistence type="predicted"/>
<dbReference type="Pfam" id="PF13306">
    <property type="entry name" value="LRR_5"/>
    <property type="match status" value="1"/>
</dbReference>
<dbReference type="Proteomes" id="UP000323567">
    <property type="component" value="Unassembled WGS sequence"/>
</dbReference>
<sequence length="311" mass="32717">MMMKGFFTAALAVSAAVLALAGCSDGGGNKASPVSGTVDMTRMTADEVKTAIGAALDAGITEFKLTGEFAKIGIPARVSFSGTPPVGNPFYDSGVEKIDLTGVTDWPEVNVNGRVDDDFNFPPGDVRGLPARAFDGQKYDNGAFHYAYPALREVRLPAGVKALGCLAFFACQALSFVSCDGVEEVGVQALSGCPSLESVQLPEAVRIYNAAFMASGLTSLSLPETTRLGYSAFQHCDALTELRLTAAGNITLEMDRGATPFSPNFAKVCDLTLNADKHYSTGTAAPKAASADQWATNYYGDPLTWKSIAFE</sequence>
<dbReference type="AlphaFoldDB" id="A0A5B3GDB6"/>
<organism evidence="2 3">
    <name type="scientific">Alistipes shahii</name>
    <dbReference type="NCBI Taxonomy" id="328814"/>
    <lineage>
        <taxon>Bacteria</taxon>
        <taxon>Pseudomonadati</taxon>
        <taxon>Bacteroidota</taxon>
        <taxon>Bacteroidia</taxon>
        <taxon>Bacteroidales</taxon>
        <taxon>Rikenellaceae</taxon>
        <taxon>Alistipes</taxon>
    </lineage>
</organism>
<reference evidence="2 3" key="1">
    <citation type="journal article" date="2019" name="Nat. Med.">
        <title>A library of human gut bacterial isolates paired with longitudinal multiomics data enables mechanistic microbiome research.</title>
        <authorList>
            <person name="Poyet M."/>
            <person name="Groussin M."/>
            <person name="Gibbons S.M."/>
            <person name="Avila-Pacheco J."/>
            <person name="Jiang X."/>
            <person name="Kearney S.M."/>
            <person name="Perrotta A.R."/>
            <person name="Berdy B."/>
            <person name="Zhao S."/>
            <person name="Lieberman T.D."/>
            <person name="Swanson P.K."/>
            <person name="Smith M."/>
            <person name="Roesemann S."/>
            <person name="Alexander J.E."/>
            <person name="Rich S.A."/>
            <person name="Livny J."/>
            <person name="Vlamakis H."/>
            <person name="Clish C."/>
            <person name="Bullock K."/>
            <person name="Deik A."/>
            <person name="Scott J."/>
            <person name="Pierce K.A."/>
            <person name="Xavier R.J."/>
            <person name="Alm E.J."/>
        </authorList>
    </citation>
    <scope>NUCLEOTIDE SEQUENCE [LARGE SCALE GENOMIC DNA]</scope>
    <source>
        <strain evidence="2 3">BIOML-A2</strain>
    </source>
</reference>
<protein>
    <submittedName>
        <fullName evidence="2">Leucine-rich repeat domain-containing protein</fullName>
    </submittedName>
</protein>
<keyword evidence="1" id="KW-0732">Signal</keyword>
<evidence type="ECO:0000313" key="3">
    <source>
        <dbReference type="Proteomes" id="UP000323567"/>
    </source>
</evidence>
<dbReference type="EMBL" id="VVXK01000003">
    <property type="protein sequence ID" value="KAA2371480.1"/>
    <property type="molecule type" value="Genomic_DNA"/>
</dbReference>
<dbReference type="InterPro" id="IPR026906">
    <property type="entry name" value="LRR_5"/>
</dbReference>
<accession>A0A5B3GDB6</accession>
<comment type="caution">
    <text evidence="2">The sequence shown here is derived from an EMBL/GenBank/DDBJ whole genome shotgun (WGS) entry which is preliminary data.</text>
</comment>
<dbReference type="RefSeq" id="WP_149887026.1">
    <property type="nucleotide sequence ID" value="NZ_CATYVA010000026.1"/>
</dbReference>
<feature type="signal peptide" evidence="1">
    <location>
        <begin position="1"/>
        <end position="21"/>
    </location>
</feature>
<dbReference type="Gene3D" id="3.80.10.10">
    <property type="entry name" value="Ribonuclease Inhibitor"/>
    <property type="match status" value="1"/>
</dbReference>
<name>A0A5B3GDB6_9BACT</name>
<evidence type="ECO:0000256" key="1">
    <source>
        <dbReference type="SAM" id="SignalP"/>
    </source>
</evidence>